<dbReference type="OrthoDB" id="9809878at2"/>
<dbReference type="PANTHER" id="PTHR10302:SF0">
    <property type="entry name" value="SINGLE-STRANDED DNA-BINDING PROTEIN, MITOCHONDRIAL"/>
    <property type="match status" value="1"/>
</dbReference>
<keyword evidence="2" id="KW-0227">DNA damage</keyword>
<dbReference type="GO" id="GO:0006281">
    <property type="term" value="P:DNA repair"/>
    <property type="evidence" value="ECO:0007669"/>
    <property type="project" value="UniProtKB-UniRule"/>
</dbReference>
<proteinExistence type="inferred from homology"/>
<dbReference type="RefSeq" id="WP_147168598.1">
    <property type="nucleotide sequence ID" value="NZ_VOOR01000039.1"/>
</dbReference>
<gene>
    <name evidence="5" type="ORF">FRY97_16145</name>
</gene>
<comment type="function">
    <text evidence="2">Plays an important role in DNA replication, recombination and repair. Binds to ssDNA and to an array of partner proteins to recruit them to their sites of action during DNA metabolism.</text>
</comment>
<name>A0A5C6RJB2_9BACT</name>
<dbReference type="GO" id="GO:0006260">
    <property type="term" value="P:DNA replication"/>
    <property type="evidence" value="ECO:0007669"/>
    <property type="project" value="UniProtKB-UniRule"/>
</dbReference>
<dbReference type="InterPro" id="IPR012340">
    <property type="entry name" value="NA-bd_OB-fold"/>
</dbReference>
<sequence length="164" mass="17983">MVNRVILIGNLGQDPEVRRLENGAAVAKLRLATNENYKDKSGQWQTSTEWHDVVAWRTLAERAESQLTKGAQIYVEGKLTHRVWEDQDGNKRKTTEVVANYFRMIGGRREDSSGSGGGYFPSPEDEGRTAGTMRPPSSESSEPAKQAAADPGADDGSADDDLPF</sequence>
<dbReference type="SUPFAM" id="SSF50249">
    <property type="entry name" value="Nucleic acid-binding proteins"/>
    <property type="match status" value="1"/>
</dbReference>
<evidence type="ECO:0000256" key="3">
    <source>
        <dbReference type="RuleBase" id="RU000524"/>
    </source>
</evidence>
<protein>
    <recommendedName>
        <fullName evidence="2 3">Single-stranded DNA-binding protein</fullName>
        <shortName evidence="2">SSB</shortName>
    </recommendedName>
</protein>
<dbReference type="PROSITE" id="PS50935">
    <property type="entry name" value="SSB"/>
    <property type="match status" value="1"/>
</dbReference>
<dbReference type="CDD" id="cd04496">
    <property type="entry name" value="SSB_OBF"/>
    <property type="match status" value="1"/>
</dbReference>
<feature type="short sequence motif" description="Important for interaction with partner proteins" evidence="2">
    <location>
        <begin position="159"/>
        <end position="164"/>
    </location>
</feature>
<evidence type="ECO:0000256" key="4">
    <source>
        <dbReference type="SAM" id="MobiDB-lite"/>
    </source>
</evidence>
<keyword evidence="6" id="KW-1185">Reference proteome</keyword>
<dbReference type="GO" id="GO:0009295">
    <property type="term" value="C:nucleoid"/>
    <property type="evidence" value="ECO:0007669"/>
    <property type="project" value="TreeGrafter"/>
</dbReference>
<feature type="region of interest" description="Disordered" evidence="4">
    <location>
        <begin position="105"/>
        <end position="164"/>
    </location>
</feature>
<dbReference type="HAMAP" id="MF_00984">
    <property type="entry name" value="SSB"/>
    <property type="match status" value="1"/>
</dbReference>
<dbReference type="GO" id="GO:0003697">
    <property type="term" value="F:single-stranded DNA binding"/>
    <property type="evidence" value="ECO:0007669"/>
    <property type="project" value="UniProtKB-UniRule"/>
</dbReference>
<evidence type="ECO:0000256" key="1">
    <source>
        <dbReference type="ARBA" id="ARBA00023125"/>
    </source>
</evidence>
<keyword evidence="1 2" id="KW-0238">DNA-binding</keyword>
<dbReference type="Pfam" id="PF00436">
    <property type="entry name" value="SSB"/>
    <property type="match status" value="1"/>
</dbReference>
<dbReference type="NCBIfam" id="TIGR00621">
    <property type="entry name" value="ssb"/>
    <property type="match status" value="1"/>
</dbReference>
<keyword evidence="2" id="KW-0235">DNA replication</keyword>
<accession>A0A5C6RJB2</accession>
<dbReference type="GO" id="GO:0006310">
    <property type="term" value="P:DNA recombination"/>
    <property type="evidence" value="ECO:0007669"/>
    <property type="project" value="UniProtKB-UniRule"/>
</dbReference>
<evidence type="ECO:0000313" key="6">
    <source>
        <dbReference type="Proteomes" id="UP000321580"/>
    </source>
</evidence>
<comment type="caution">
    <text evidence="2">Lacks conserved residue(s) required for the propagation of feature annotation.</text>
</comment>
<reference evidence="5 6" key="1">
    <citation type="submission" date="2019-08" db="EMBL/GenBank/DDBJ databases">
        <title>Genome of Phaeodactylibacter luteus.</title>
        <authorList>
            <person name="Bowman J.P."/>
        </authorList>
    </citation>
    <scope>NUCLEOTIDE SEQUENCE [LARGE SCALE GENOMIC DNA]</scope>
    <source>
        <strain evidence="5 6">KCTC 42180</strain>
    </source>
</reference>
<dbReference type="InterPro" id="IPR011344">
    <property type="entry name" value="ssDNA-bd"/>
</dbReference>
<organism evidence="5 6">
    <name type="scientific">Phaeodactylibacter luteus</name>
    <dbReference type="NCBI Taxonomy" id="1564516"/>
    <lineage>
        <taxon>Bacteria</taxon>
        <taxon>Pseudomonadati</taxon>
        <taxon>Bacteroidota</taxon>
        <taxon>Saprospiria</taxon>
        <taxon>Saprospirales</taxon>
        <taxon>Haliscomenobacteraceae</taxon>
        <taxon>Phaeodactylibacter</taxon>
    </lineage>
</organism>
<dbReference type="PANTHER" id="PTHR10302">
    <property type="entry name" value="SINGLE-STRANDED DNA-BINDING PROTEIN"/>
    <property type="match status" value="1"/>
</dbReference>
<comment type="caution">
    <text evidence="5">The sequence shown here is derived from an EMBL/GenBank/DDBJ whole genome shotgun (WGS) entry which is preliminary data.</text>
</comment>
<dbReference type="AlphaFoldDB" id="A0A5C6RJB2"/>
<evidence type="ECO:0000313" key="5">
    <source>
        <dbReference type="EMBL" id="TXB62014.1"/>
    </source>
</evidence>
<dbReference type="EMBL" id="VOOR01000039">
    <property type="protein sequence ID" value="TXB62014.1"/>
    <property type="molecule type" value="Genomic_DNA"/>
</dbReference>
<evidence type="ECO:0000256" key="2">
    <source>
        <dbReference type="HAMAP-Rule" id="MF_00984"/>
    </source>
</evidence>
<comment type="subunit">
    <text evidence="2">Homotetramer.</text>
</comment>
<keyword evidence="2" id="KW-0234">DNA repair</keyword>
<feature type="compositionally biased region" description="Acidic residues" evidence="4">
    <location>
        <begin position="152"/>
        <end position="164"/>
    </location>
</feature>
<dbReference type="InterPro" id="IPR000424">
    <property type="entry name" value="Primosome_PriB/ssb"/>
</dbReference>
<keyword evidence="2" id="KW-0233">DNA recombination</keyword>
<dbReference type="Gene3D" id="2.40.50.140">
    <property type="entry name" value="Nucleic acid-binding proteins"/>
    <property type="match status" value="1"/>
</dbReference>
<dbReference type="Proteomes" id="UP000321580">
    <property type="component" value="Unassembled WGS sequence"/>
</dbReference>